<dbReference type="GO" id="GO:0042800">
    <property type="term" value="F:histone H3K4 methyltransferase activity"/>
    <property type="evidence" value="ECO:0007669"/>
    <property type="project" value="TreeGrafter"/>
</dbReference>
<dbReference type="EMBL" id="CAVP010059485">
    <property type="protein sequence ID" value="CDL95853.1"/>
    <property type="molecule type" value="Genomic_DNA"/>
</dbReference>
<dbReference type="Pfam" id="PF01498">
    <property type="entry name" value="HTH_Tnp_Tc3_2"/>
    <property type="match status" value="1"/>
</dbReference>
<dbReference type="InterPro" id="IPR001888">
    <property type="entry name" value="Transposase_1"/>
</dbReference>
<dbReference type="GO" id="GO:0000014">
    <property type="term" value="F:single-stranded DNA endodeoxyribonuclease activity"/>
    <property type="evidence" value="ECO:0007669"/>
    <property type="project" value="TreeGrafter"/>
</dbReference>
<gene>
    <name evidence="4" type="ORF">HCOI_01629900</name>
</gene>
<comment type="subcellular location">
    <subcellularLocation>
        <location evidence="1">Nucleus</location>
    </subcellularLocation>
</comment>
<dbReference type="PANTHER" id="PTHR46060:SF2">
    <property type="entry name" value="HISTONE-LYSINE N-METHYLTRANSFERASE SETMAR"/>
    <property type="match status" value="1"/>
</dbReference>
<dbReference type="Pfam" id="PF01359">
    <property type="entry name" value="Transposase_1"/>
    <property type="match status" value="1"/>
</dbReference>
<dbReference type="GO" id="GO:0035861">
    <property type="term" value="C:site of double-strand break"/>
    <property type="evidence" value="ECO:0007669"/>
    <property type="project" value="TreeGrafter"/>
</dbReference>
<dbReference type="InterPro" id="IPR036397">
    <property type="entry name" value="RNaseH_sf"/>
</dbReference>
<accession>W6NEW6</accession>
<dbReference type="Gene3D" id="3.30.420.10">
    <property type="entry name" value="Ribonuclease H-like superfamily/Ribonuclease H"/>
    <property type="match status" value="1"/>
</dbReference>
<protein>
    <submittedName>
        <fullName evidence="4">Transposase domain containing protein</fullName>
    </submittedName>
</protein>
<dbReference type="GO" id="GO:0003697">
    <property type="term" value="F:single-stranded DNA binding"/>
    <property type="evidence" value="ECO:0007669"/>
    <property type="project" value="TreeGrafter"/>
</dbReference>
<dbReference type="GO" id="GO:0006303">
    <property type="term" value="P:double-strand break repair via nonhomologous end joining"/>
    <property type="evidence" value="ECO:0007669"/>
    <property type="project" value="TreeGrafter"/>
</dbReference>
<dbReference type="GO" id="GO:0000729">
    <property type="term" value="P:DNA double-strand break processing"/>
    <property type="evidence" value="ECO:0007669"/>
    <property type="project" value="TreeGrafter"/>
</dbReference>
<dbReference type="GO" id="GO:0015074">
    <property type="term" value="P:DNA integration"/>
    <property type="evidence" value="ECO:0007669"/>
    <property type="project" value="InterPro"/>
</dbReference>
<feature type="domain" description="Transposase Tc1-like" evidence="2">
    <location>
        <begin position="94"/>
        <end position="156"/>
    </location>
</feature>
<dbReference type="SUPFAM" id="SSF46689">
    <property type="entry name" value="Homeodomain-like"/>
    <property type="match status" value="1"/>
</dbReference>
<feature type="domain" description="Mos1 transposase HTH" evidence="3">
    <location>
        <begin position="28"/>
        <end position="76"/>
    </location>
</feature>
<dbReference type="GO" id="GO:0005634">
    <property type="term" value="C:nucleus"/>
    <property type="evidence" value="ECO:0007669"/>
    <property type="project" value="UniProtKB-SubCell"/>
</dbReference>
<dbReference type="GO" id="GO:0000793">
    <property type="term" value="C:condensed chromosome"/>
    <property type="evidence" value="ECO:0007669"/>
    <property type="project" value="TreeGrafter"/>
</dbReference>
<sequence>MHLGQSIHDYIRNSARAFGTISKMISQHQLRTIIFYEWRQGKSAREATDVINSTLGEGTVHRSTVSRWHNRFASGDISLEDKVRSGRARNIDEDELLRAVTANPEATTRELSTILGCSHSTIENFLHVHGYRKVLSRWIPHRLTDAQKQARVNICESLLFQPNRKDFLADLVTGDESWILYDYRKRTTVWLPRGVEPPTQPKPNPHQRKHLLSVWWDMRGVVYYELLAAGRTVTASIYIDQLQHLADAIREKRPRRSKVYLQHDNARLHVASETRQKIAELGWHPVAHPPYSPDLAPSDYHLFQPLKHHLRGREFKTYSDLKFAVNDFFESQSPDFWAKGISDSPKRWEKVINLCGEYIVDI</sequence>
<dbReference type="InterPro" id="IPR009057">
    <property type="entry name" value="Homeodomain-like_sf"/>
</dbReference>
<dbReference type="InterPro" id="IPR002492">
    <property type="entry name" value="Transposase_Tc1-like"/>
</dbReference>
<dbReference type="GO" id="GO:0006313">
    <property type="term" value="P:DNA transposition"/>
    <property type="evidence" value="ECO:0007669"/>
    <property type="project" value="InterPro"/>
</dbReference>
<dbReference type="GO" id="GO:0003690">
    <property type="term" value="F:double-stranded DNA binding"/>
    <property type="evidence" value="ECO:0007669"/>
    <property type="project" value="TreeGrafter"/>
</dbReference>
<evidence type="ECO:0000313" key="4">
    <source>
        <dbReference type="EMBL" id="CDL95853.1"/>
    </source>
</evidence>
<reference evidence="4" key="2">
    <citation type="submission" date="2013-05" db="EMBL/GenBank/DDBJ databases">
        <title>The genome and transcriptome of Haemonchus contortus: a key model parasite for drug and vaccine discovery.</title>
        <authorList>
            <person name="Laing R."/>
            <person name="Kikuchi T."/>
            <person name="Martinelli A."/>
            <person name="Tsai I.J."/>
            <person name="Beech R.N."/>
            <person name="Redman E."/>
            <person name="Holroyd N."/>
            <person name="Bartley D.J."/>
            <person name="Beasley H."/>
            <person name="Britton C."/>
            <person name="Curran D."/>
            <person name="Devaney E."/>
            <person name="Gilabert A."/>
            <person name="Jackson F."/>
            <person name="Hunt M."/>
            <person name="Johnston S."/>
            <person name="Kryukov I."/>
            <person name="Li K."/>
            <person name="Morrison A.A."/>
            <person name="Reid A.J."/>
            <person name="Sargison N."/>
            <person name="Saunders G."/>
            <person name="Wasmuth J.D."/>
            <person name="Wolstenholme A."/>
            <person name="Berriman M."/>
            <person name="Gilleard J.S."/>
            <person name="Cotton J.A."/>
        </authorList>
    </citation>
    <scope>NUCLEOTIDE SEQUENCE [LARGE SCALE GENOMIC DNA]</scope>
    <source>
        <strain evidence="4">ISE/inbred ISE</strain>
    </source>
</reference>
<reference evidence="4" key="1">
    <citation type="submission" date="2013-03" db="EMBL/GenBank/DDBJ databases">
        <authorList>
            <person name="Aslett M."/>
        </authorList>
    </citation>
    <scope>NUCLEOTIDE SEQUENCE [LARGE SCALE GENOMIC DNA]</scope>
    <source>
        <strain evidence="4">ISE/inbred ISE</strain>
    </source>
</reference>
<name>W6NEW6_HAECO</name>
<dbReference type="AlphaFoldDB" id="W6NEW6"/>
<dbReference type="Gene3D" id="1.10.10.1450">
    <property type="match status" value="1"/>
</dbReference>
<dbReference type="Pfam" id="PF17906">
    <property type="entry name" value="HTH_48"/>
    <property type="match status" value="1"/>
</dbReference>
<dbReference type="GO" id="GO:0044547">
    <property type="term" value="F:DNA topoisomerase binding"/>
    <property type="evidence" value="ECO:0007669"/>
    <property type="project" value="TreeGrafter"/>
</dbReference>
<proteinExistence type="predicted"/>
<evidence type="ECO:0000259" key="3">
    <source>
        <dbReference type="Pfam" id="PF17906"/>
    </source>
</evidence>
<dbReference type="GO" id="GO:0031297">
    <property type="term" value="P:replication fork processing"/>
    <property type="evidence" value="ECO:0007669"/>
    <property type="project" value="TreeGrafter"/>
</dbReference>
<dbReference type="GO" id="GO:0046975">
    <property type="term" value="F:histone H3K36 methyltransferase activity"/>
    <property type="evidence" value="ECO:0007669"/>
    <property type="project" value="TreeGrafter"/>
</dbReference>
<organism evidence="4">
    <name type="scientific">Haemonchus contortus</name>
    <name type="common">Barber pole worm</name>
    <dbReference type="NCBI Taxonomy" id="6289"/>
    <lineage>
        <taxon>Eukaryota</taxon>
        <taxon>Metazoa</taxon>
        <taxon>Ecdysozoa</taxon>
        <taxon>Nematoda</taxon>
        <taxon>Chromadorea</taxon>
        <taxon>Rhabditida</taxon>
        <taxon>Rhabditina</taxon>
        <taxon>Rhabditomorpha</taxon>
        <taxon>Strongyloidea</taxon>
        <taxon>Trichostrongylidae</taxon>
        <taxon>Haemonchus</taxon>
    </lineage>
</organism>
<comment type="caution">
    <text evidence="4">The sequence shown here is derived from an EMBL/GenBank/DDBJ whole genome shotgun (WGS) entry which is preliminary data.</text>
</comment>
<evidence type="ECO:0000259" key="2">
    <source>
        <dbReference type="Pfam" id="PF01498"/>
    </source>
</evidence>
<dbReference type="GO" id="GO:0044774">
    <property type="term" value="P:mitotic DNA integrity checkpoint signaling"/>
    <property type="evidence" value="ECO:0007669"/>
    <property type="project" value="TreeGrafter"/>
</dbReference>
<dbReference type="PANTHER" id="PTHR46060">
    <property type="entry name" value="MARINER MOS1 TRANSPOSASE-LIKE PROTEIN"/>
    <property type="match status" value="1"/>
</dbReference>
<dbReference type="InterPro" id="IPR052709">
    <property type="entry name" value="Transposase-MT_Hybrid"/>
</dbReference>
<evidence type="ECO:0000256" key="1">
    <source>
        <dbReference type="ARBA" id="ARBA00004123"/>
    </source>
</evidence>
<dbReference type="InterPro" id="IPR041426">
    <property type="entry name" value="Mos1_HTH"/>
</dbReference>